<feature type="compositionally biased region" description="Acidic residues" evidence="1">
    <location>
        <begin position="217"/>
        <end position="238"/>
    </location>
</feature>
<gene>
    <name evidence="2" type="ORF">SASPL_109453</name>
</gene>
<protein>
    <submittedName>
        <fullName evidence="2">Uncharacterized protein</fullName>
    </submittedName>
</protein>
<feature type="compositionally biased region" description="Basic and acidic residues" evidence="1">
    <location>
        <begin position="760"/>
        <end position="771"/>
    </location>
</feature>
<evidence type="ECO:0000256" key="1">
    <source>
        <dbReference type="SAM" id="MobiDB-lite"/>
    </source>
</evidence>
<dbReference type="Proteomes" id="UP000298416">
    <property type="component" value="Unassembled WGS sequence"/>
</dbReference>
<feature type="compositionally biased region" description="Basic and acidic residues" evidence="1">
    <location>
        <begin position="155"/>
        <end position="175"/>
    </location>
</feature>
<sequence>MVEFDDDDFSDLYADVEVQASSAISALHRSTELPPRSDRTSAYALRGEQKAAVDRDASCEAEVKSGGGDLRTLPVENVDRGESRSASWSEGESVSESEDGLASRGVERKVGESCEGKRCEEISGKEKSVNVEDYSSQSHRKKLQYDSSNSKMKRIHEMAQVRRTSRKGDDDDRNRFISRCSEDNYGGQKIASDRHTAASYPVPLDLDKWGSVQISDPVEDSPLEASECDSDGISEASDDTNRRKSRCISNTVSSAREPEPVKSSWREHGQGYSSSPRCAALGSRYIGKSPKRSRYSSPSLDCELTDQKYRPPKHSERRGVRRGTRDGGYHERWKDSMREYSDQPKKTNYLPYFKNQPDEDASYATDAKHLYNRHVNRGKQRAIIDLKYIESAIPYRSHSERTLTYSGGRLPDHHMSQPFLKDQYCWDNPNNRYKAGPPDGHNTSERRNFLYKSSQIDYELLDYNRYHNQRKHHFQGYSEGLGNLSLKYSSAADQRGTQFMYKGEGGHLRRRTRQDSLSPLHDRFVEGKHRRIHPGSGGDHDHINDWNVAHDRREAVSSSRGNRRRHSPLNSSENLCYVENKVNDRRNIKHLPFPFYSSEEPYASGRGDFLGASGPKTGVVQRNMRYSWKEMHIEYDQYGTDVTTLVPRESLRYRSPEDFHVKRRDYQPSSNTNYTRESIKDDRYQDHFVGRRGNQHSEVFLPKENVCKSRKQGNIFVASEEPSHNNSKRYSKNDEVDDRMELREREMGRRNSNILGEEDSGNHLDGCHESTKLNGHARMHPSNQDSVDRYLVMGRKVELRKLRMLDVVRWLSTCCDKLYTGTFDSYVPLWQCTLQSSIRRTTEAGEDTYYGKCDLVGLTDNKKPNNSVDMDKFKPDGGEVDAGLSHRNLQSKFSKNHQNEALDIEEGQIIAEEMQNEVESHINASNDKRVVEKLDDEKIKEIIMKMERRRERFKEPIMTSRDGEKIFSSLPELNVETAEARLERPARKRRWLGT</sequence>
<accession>A0A8X8YGJ6</accession>
<dbReference type="PANTHER" id="PTHR36884">
    <property type="entry name" value="FIP1[III]-LIKE PROTEIN"/>
    <property type="match status" value="1"/>
</dbReference>
<feature type="region of interest" description="Disordered" evidence="1">
    <location>
        <begin position="46"/>
        <end position="196"/>
    </location>
</feature>
<dbReference type="AlphaFoldDB" id="A0A8X8YGJ6"/>
<dbReference type="InterPro" id="IPR044976">
    <property type="entry name" value="FIPS5/FIPS3-like"/>
</dbReference>
<evidence type="ECO:0000313" key="3">
    <source>
        <dbReference type="Proteomes" id="UP000298416"/>
    </source>
</evidence>
<comment type="caution">
    <text evidence="2">The sequence shown here is derived from an EMBL/GenBank/DDBJ whole genome shotgun (WGS) entry which is preliminary data.</text>
</comment>
<dbReference type="PANTHER" id="PTHR36884:SF4">
    <property type="entry name" value="FIP1[III]-LIKE PROTEIN"/>
    <property type="match status" value="1"/>
</dbReference>
<feature type="region of interest" description="Disordered" evidence="1">
    <location>
        <begin position="211"/>
        <end position="330"/>
    </location>
</feature>
<dbReference type="GO" id="GO:0006397">
    <property type="term" value="P:mRNA processing"/>
    <property type="evidence" value="ECO:0007669"/>
    <property type="project" value="InterPro"/>
</dbReference>
<reference evidence="2" key="2">
    <citation type="submission" date="2020-08" db="EMBL/GenBank/DDBJ databases">
        <title>Plant Genome Project.</title>
        <authorList>
            <person name="Zhang R.-G."/>
        </authorList>
    </citation>
    <scope>NUCLEOTIDE SEQUENCE</scope>
    <source>
        <strain evidence="2">Huo1</strain>
        <tissue evidence="2">Leaf</tissue>
    </source>
</reference>
<feature type="compositionally biased region" description="Basic and acidic residues" evidence="1">
    <location>
        <begin position="305"/>
        <end position="330"/>
    </location>
</feature>
<organism evidence="2">
    <name type="scientific">Salvia splendens</name>
    <name type="common">Scarlet sage</name>
    <dbReference type="NCBI Taxonomy" id="180675"/>
    <lineage>
        <taxon>Eukaryota</taxon>
        <taxon>Viridiplantae</taxon>
        <taxon>Streptophyta</taxon>
        <taxon>Embryophyta</taxon>
        <taxon>Tracheophyta</taxon>
        <taxon>Spermatophyta</taxon>
        <taxon>Magnoliopsida</taxon>
        <taxon>eudicotyledons</taxon>
        <taxon>Gunneridae</taxon>
        <taxon>Pentapetalae</taxon>
        <taxon>asterids</taxon>
        <taxon>lamiids</taxon>
        <taxon>Lamiales</taxon>
        <taxon>Lamiaceae</taxon>
        <taxon>Nepetoideae</taxon>
        <taxon>Mentheae</taxon>
        <taxon>Salviinae</taxon>
        <taxon>Salvia</taxon>
        <taxon>Salvia subgen. Calosphace</taxon>
        <taxon>core Calosphace</taxon>
    </lineage>
</organism>
<evidence type="ECO:0000313" key="2">
    <source>
        <dbReference type="EMBL" id="KAG6431374.1"/>
    </source>
</evidence>
<proteinExistence type="predicted"/>
<name>A0A8X8YGJ6_SALSN</name>
<feature type="region of interest" description="Disordered" evidence="1">
    <location>
        <begin position="753"/>
        <end position="783"/>
    </location>
</feature>
<feature type="compositionally biased region" description="Basic and acidic residues" evidence="1">
    <location>
        <begin position="256"/>
        <end position="269"/>
    </location>
</feature>
<feature type="region of interest" description="Disordered" evidence="1">
    <location>
        <begin position="719"/>
        <end position="738"/>
    </location>
</feature>
<feature type="compositionally biased region" description="Basic and acidic residues" evidence="1">
    <location>
        <begin position="47"/>
        <end position="63"/>
    </location>
</feature>
<feature type="compositionally biased region" description="Basic and acidic residues" evidence="1">
    <location>
        <begin position="105"/>
        <end position="130"/>
    </location>
</feature>
<reference evidence="2" key="1">
    <citation type="submission" date="2018-01" db="EMBL/GenBank/DDBJ databases">
        <authorList>
            <person name="Mao J.F."/>
        </authorList>
    </citation>
    <scope>NUCLEOTIDE SEQUENCE</scope>
    <source>
        <strain evidence="2">Huo1</strain>
        <tissue evidence="2">Leaf</tissue>
    </source>
</reference>
<keyword evidence="3" id="KW-1185">Reference proteome</keyword>
<dbReference type="EMBL" id="PNBA02000003">
    <property type="protein sequence ID" value="KAG6431374.1"/>
    <property type="molecule type" value="Genomic_DNA"/>
</dbReference>